<accession>A0A2X2IR36</accession>
<reference evidence="5 7" key="1">
    <citation type="submission" date="2018-06" db="EMBL/GenBank/DDBJ databases">
        <authorList>
            <consortium name="Pathogen Informatics"/>
            <person name="Doyle S."/>
        </authorList>
    </citation>
    <scope>NUCLEOTIDE SEQUENCE [LARGE SCALE GENOMIC DNA]</scope>
    <source>
        <strain evidence="5 7">NCTC11343</strain>
    </source>
</reference>
<feature type="domain" description="HTH gntR-type" evidence="4">
    <location>
        <begin position="9"/>
        <end position="77"/>
    </location>
</feature>
<gene>
    <name evidence="5" type="primary">pdhR</name>
    <name evidence="5" type="ORF">NCTC11343_01276</name>
    <name evidence="6" type="ORF">SPHINGO8BC_60610</name>
</gene>
<name>A0A2X2IR36_SPHMU</name>
<keyword evidence="3" id="KW-0804">Transcription</keyword>
<dbReference type="PROSITE" id="PS50949">
    <property type="entry name" value="HTH_GNTR"/>
    <property type="match status" value="1"/>
</dbReference>
<dbReference type="InterPro" id="IPR036390">
    <property type="entry name" value="WH_DNA-bd_sf"/>
</dbReference>
<dbReference type="SMART" id="SM00345">
    <property type="entry name" value="HTH_GNTR"/>
    <property type="match status" value="1"/>
</dbReference>
<dbReference type="SUPFAM" id="SSF46785">
    <property type="entry name" value="Winged helix' DNA-binding domain"/>
    <property type="match status" value="1"/>
</dbReference>
<dbReference type="InterPro" id="IPR008920">
    <property type="entry name" value="TF_FadR/GntR_C"/>
</dbReference>
<reference evidence="6 8" key="2">
    <citation type="submission" date="2019-10" db="EMBL/GenBank/DDBJ databases">
        <authorList>
            <person name="Karimi E."/>
        </authorList>
    </citation>
    <scope>NUCLEOTIDE SEQUENCE [LARGE SCALE GENOMIC DNA]</scope>
    <source>
        <strain evidence="6">Sphingobacterium sp. 8BC</strain>
    </source>
</reference>
<evidence type="ECO:0000313" key="7">
    <source>
        <dbReference type="Proteomes" id="UP000251241"/>
    </source>
</evidence>
<keyword evidence="2" id="KW-0238">DNA-binding</keyword>
<dbReference type="Pfam" id="PF00392">
    <property type="entry name" value="GntR"/>
    <property type="match status" value="1"/>
</dbReference>
<evidence type="ECO:0000256" key="3">
    <source>
        <dbReference type="ARBA" id="ARBA00023163"/>
    </source>
</evidence>
<proteinExistence type="predicted"/>
<organism evidence="5 7">
    <name type="scientific">Sphingobacterium multivorum</name>
    <dbReference type="NCBI Taxonomy" id="28454"/>
    <lineage>
        <taxon>Bacteria</taxon>
        <taxon>Pseudomonadati</taxon>
        <taxon>Bacteroidota</taxon>
        <taxon>Sphingobacteriia</taxon>
        <taxon>Sphingobacteriales</taxon>
        <taxon>Sphingobacteriaceae</taxon>
        <taxon>Sphingobacterium</taxon>
    </lineage>
</organism>
<dbReference type="CDD" id="cd07377">
    <property type="entry name" value="WHTH_GntR"/>
    <property type="match status" value="1"/>
</dbReference>
<dbReference type="Pfam" id="PF07729">
    <property type="entry name" value="FCD"/>
    <property type="match status" value="1"/>
</dbReference>
<protein>
    <submittedName>
        <fullName evidence="6">FadR family transcriptional regulator</fullName>
    </submittedName>
    <submittedName>
        <fullName evidence="5">Pyruvate dehydrogenase complex repressor</fullName>
    </submittedName>
</protein>
<dbReference type="InterPro" id="IPR011711">
    <property type="entry name" value="GntR_C"/>
</dbReference>
<dbReference type="EMBL" id="CABWMV010000025">
    <property type="protein sequence ID" value="VXD05666.1"/>
    <property type="molecule type" value="Genomic_DNA"/>
</dbReference>
<dbReference type="RefSeq" id="WP_112374116.1">
    <property type="nucleotide sequence ID" value="NZ_CP068086.1"/>
</dbReference>
<dbReference type="PANTHER" id="PTHR43537:SF47">
    <property type="entry name" value="REGULATORY PROTEIN GNTR HTH"/>
    <property type="match status" value="1"/>
</dbReference>
<dbReference type="InterPro" id="IPR036388">
    <property type="entry name" value="WH-like_DNA-bd_sf"/>
</dbReference>
<evidence type="ECO:0000256" key="2">
    <source>
        <dbReference type="ARBA" id="ARBA00023125"/>
    </source>
</evidence>
<sequence length="219" mass="24487">MKTEAIVRRSLAEEVAAAIEEKIKLGEFPVESKLPTEPELMKQFAVGRSSIREAVKYLSQSGYLNVQQGLGTFVKSSTGHHALDSKIEKANFNDIFEVRHVLELRIIEKAALNRTSKGLKDMAQALKNRAKYAEMGNLMACVDADIAFHSAIAESCGNSILTALYTTLSEHVNKFFMTIYKDTVPFLTSQQQHEELMLAIKDKEVKKAVDIANRIIQQL</sequence>
<evidence type="ECO:0000313" key="8">
    <source>
        <dbReference type="Proteomes" id="UP000432350"/>
    </source>
</evidence>
<keyword evidence="1" id="KW-0805">Transcription regulation</keyword>
<accession>A0A654DJV7</accession>
<dbReference type="Proteomes" id="UP000251241">
    <property type="component" value="Unassembled WGS sequence"/>
</dbReference>
<dbReference type="Gene3D" id="1.10.10.10">
    <property type="entry name" value="Winged helix-like DNA-binding domain superfamily/Winged helix DNA-binding domain"/>
    <property type="match status" value="1"/>
</dbReference>
<dbReference type="PRINTS" id="PR00035">
    <property type="entry name" value="HTHGNTR"/>
</dbReference>
<dbReference type="InterPro" id="IPR000524">
    <property type="entry name" value="Tscrpt_reg_HTH_GntR"/>
</dbReference>
<dbReference type="Gene3D" id="1.20.120.530">
    <property type="entry name" value="GntR ligand-binding domain-like"/>
    <property type="match status" value="1"/>
</dbReference>
<dbReference type="Proteomes" id="UP000432350">
    <property type="component" value="Unassembled WGS sequence"/>
</dbReference>
<dbReference type="EMBL" id="UAUU01000003">
    <property type="protein sequence ID" value="SPZ84732.1"/>
    <property type="molecule type" value="Genomic_DNA"/>
</dbReference>
<dbReference type="GO" id="GO:0003677">
    <property type="term" value="F:DNA binding"/>
    <property type="evidence" value="ECO:0007669"/>
    <property type="project" value="UniProtKB-KW"/>
</dbReference>
<evidence type="ECO:0000313" key="5">
    <source>
        <dbReference type="EMBL" id="SPZ84732.1"/>
    </source>
</evidence>
<keyword evidence="5" id="KW-0670">Pyruvate</keyword>
<evidence type="ECO:0000313" key="6">
    <source>
        <dbReference type="EMBL" id="VXD05666.1"/>
    </source>
</evidence>
<dbReference type="PANTHER" id="PTHR43537">
    <property type="entry name" value="TRANSCRIPTIONAL REGULATOR, GNTR FAMILY"/>
    <property type="match status" value="1"/>
</dbReference>
<dbReference type="GO" id="GO:0003700">
    <property type="term" value="F:DNA-binding transcription factor activity"/>
    <property type="evidence" value="ECO:0007669"/>
    <property type="project" value="InterPro"/>
</dbReference>
<dbReference type="SUPFAM" id="SSF48008">
    <property type="entry name" value="GntR ligand-binding domain-like"/>
    <property type="match status" value="1"/>
</dbReference>
<dbReference type="AlphaFoldDB" id="A0A2X2IR36"/>
<evidence type="ECO:0000256" key="1">
    <source>
        <dbReference type="ARBA" id="ARBA00023015"/>
    </source>
</evidence>
<dbReference type="GeneID" id="97180709"/>
<dbReference type="SMART" id="SM00895">
    <property type="entry name" value="FCD"/>
    <property type="match status" value="1"/>
</dbReference>
<evidence type="ECO:0000259" key="4">
    <source>
        <dbReference type="PROSITE" id="PS50949"/>
    </source>
</evidence>